<feature type="binding site" evidence="4">
    <location>
        <position position="198"/>
    </location>
    <ligand>
        <name>heme b</name>
        <dbReference type="ChEBI" id="CHEBI:60344"/>
    </ligand>
</feature>
<proteinExistence type="predicted"/>
<feature type="binding site" evidence="4">
    <location>
        <position position="140"/>
    </location>
    <ligand>
        <name>heme b</name>
        <dbReference type="ChEBI" id="CHEBI:60344"/>
    </ligand>
</feature>
<keyword evidence="2 5" id="KW-0479">Metal-binding</keyword>
<evidence type="ECO:0000256" key="3">
    <source>
        <dbReference type="ARBA" id="ARBA00023004"/>
    </source>
</evidence>
<dbReference type="Proteomes" id="UP000521872">
    <property type="component" value="Unassembled WGS sequence"/>
</dbReference>
<dbReference type="GO" id="GO:0004392">
    <property type="term" value="F:heme oxygenase (decyclizing) activity"/>
    <property type="evidence" value="ECO:0007669"/>
    <property type="project" value="InterPro"/>
</dbReference>
<dbReference type="SUPFAM" id="SSF48613">
    <property type="entry name" value="Heme oxygenase-like"/>
    <property type="match status" value="1"/>
</dbReference>
<evidence type="ECO:0000256" key="4">
    <source>
        <dbReference type="PIRSR" id="PIRSR000343-1"/>
    </source>
</evidence>
<dbReference type="Pfam" id="PF01126">
    <property type="entry name" value="Heme_oxygenase"/>
    <property type="match status" value="1"/>
</dbReference>
<dbReference type="InterPro" id="IPR016053">
    <property type="entry name" value="Haem_Oase-like"/>
</dbReference>
<dbReference type="PANTHER" id="PTHR10720">
    <property type="entry name" value="HEME OXYGENASE"/>
    <property type="match status" value="1"/>
</dbReference>
<dbReference type="EMBL" id="JAACJL010000030">
    <property type="protein sequence ID" value="KAF4617557.1"/>
    <property type="molecule type" value="Genomic_DNA"/>
</dbReference>
<feature type="transmembrane region" description="Helical" evidence="6">
    <location>
        <begin position="249"/>
        <end position="273"/>
    </location>
</feature>
<dbReference type="PIRSF" id="PIRSF000343">
    <property type="entry name" value="Haem_Oase"/>
    <property type="match status" value="1"/>
</dbReference>
<evidence type="ECO:0000256" key="5">
    <source>
        <dbReference type="PIRSR" id="PIRSR000343-2"/>
    </source>
</evidence>
<feature type="binding site" evidence="4">
    <location>
        <position position="15"/>
    </location>
    <ligand>
        <name>heme b</name>
        <dbReference type="ChEBI" id="CHEBI:60344"/>
    </ligand>
</feature>
<gene>
    <name evidence="7" type="ORF">D9613_005970</name>
</gene>
<dbReference type="InterPro" id="IPR002051">
    <property type="entry name" value="Haem_Oase"/>
</dbReference>
<keyword evidence="1 4" id="KW-0349">Heme</keyword>
<protein>
    <recommendedName>
        <fullName evidence="9">Heme oxygenase</fullName>
    </recommendedName>
</protein>
<dbReference type="GO" id="GO:0046872">
    <property type="term" value="F:metal ion binding"/>
    <property type="evidence" value="ECO:0007669"/>
    <property type="project" value="UniProtKB-KW"/>
</dbReference>
<dbReference type="Gene3D" id="1.20.910.10">
    <property type="entry name" value="Heme oxygenase-like"/>
    <property type="match status" value="1"/>
</dbReference>
<keyword evidence="6" id="KW-1133">Transmembrane helix</keyword>
<dbReference type="AlphaFoldDB" id="A0A8H4QWE9"/>
<sequence>MSSIDYSKPLATLLRDSTHEAHDQVASSEGAKLLLSGGLSKEEYTRYLMMLWHVYDVLERALDRHATHPSLEPTYNPALLARAPALSSDIAYLLQVDNWKSHPIHVRLMSSSHTPLRTYLARLEELSKSSDPSALLAHSYVRYLGDLSGGQTIRHTLAKAYGLDETSGLGVSFYAFKELRSSKLASQGEMKRIKDWFREGLNAAGEKGVAVKKAVVQEASTAFILNAGLFDLLDTNDNEPLVEQAQKTYPIASVIAVIAAICLSHFVLVIGGFTGDKGYEKLIAFERFISNLWDQVSK</sequence>
<evidence type="ECO:0000313" key="8">
    <source>
        <dbReference type="Proteomes" id="UP000521872"/>
    </source>
</evidence>
<dbReference type="GO" id="GO:0006788">
    <property type="term" value="P:heme oxidation"/>
    <property type="evidence" value="ECO:0007669"/>
    <property type="project" value="InterPro"/>
</dbReference>
<dbReference type="CDD" id="cd19165">
    <property type="entry name" value="HemeO"/>
    <property type="match status" value="1"/>
</dbReference>
<keyword evidence="8" id="KW-1185">Reference proteome</keyword>
<accession>A0A8H4QWE9</accession>
<evidence type="ECO:0000313" key="7">
    <source>
        <dbReference type="EMBL" id="KAF4617557.1"/>
    </source>
</evidence>
<evidence type="ECO:0008006" key="9">
    <source>
        <dbReference type="Google" id="ProtNLM"/>
    </source>
</evidence>
<name>A0A8H4QWE9_9AGAR</name>
<evidence type="ECO:0000256" key="2">
    <source>
        <dbReference type="ARBA" id="ARBA00022723"/>
    </source>
</evidence>
<keyword evidence="6" id="KW-0812">Transmembrane</keyword>
<feature type="binding site" description="axial binding residue" evidence="5">
    <location>
        <position position="22"/>
    </location>
    <ligand>
        <name>heme b</name>
        <dbReference type="ChEBI" id="CHEBI:60344"/>
    </ligand>
    <ligandPart>
        <name>Fe</name>
        <dbReference type="ChEBI" id="CHEBI:18248"/>
    </ligandPart>
</feature>
<keyword evidence="6" id="KW-0472">Membrane</keyword>
<dbReference type="PANTHER" id="PTHR10720:SF0">
    <property type="entry name" value="HEME OXYGENASE"/>
    <property type="match status" value="1"/>
</dbReference>
<keyword evidence="3 5" id="KW-0408">Iron</keyword>
<evidence type="ECO:0000256" key="6">
    <source>
        <dbReference type="SAM" id="Phobius"/>
    </source>
</evidence>
<evidence type="ECO:0000256" key="1">
    <source>
        <dbReference type="ARBA" id="ARBA00022617"/>
    </source>
</evidence>
<reference evidence="7 8" key="1">
    <citation type="submission" date="2019-12" db="EMBL/GenBank/DDBJ databases">
        <authorList>
            <person name="Floudas D."/>
            <person name="Bentzer J."/>
            <person name="Ahren D."/>
            <person name="Johansson T."/>
            <person name="Persson P."/>
            <person name="Tunlid A."/>
        </authorList>
    </citation>
    <scope>NUCLEOTIDE SEQUENCE [LARGE SCALE GENOMIC DNA]</scope>
    <source>
        <strain evidence="7 8">CBS 102.39</strain>
    </source>
</reference>
<comment type="caution">
    <text evidence="7">The sequence shown here is derived from an EMBL/GenBank/DDBJ whole genome shotgun (WGS) entry which is preliminary data.</text>
</comment>
<organism evidence="7 8">
    <name type="scientific">Agrocybe pediades</name>
    <dbReference type="NCBI Taxonomy" id="84607"/>
    <lineage>
        <taxon>Eukaryota</taxon>
        <taxon>Fungi</taxon>
        <taxon>Dikarya</taxon>
        <taxon>Basidiomycota</taxon>
        <taxon>Agaricomycotina</taxon>
        <taxon>Agaricomycetes</taxon>
        <taxon>Agaricomycetidae</taxon>
        <taxon>Agaricales</taxon>
        <taxon>Agaricineae</taxon>
        <taxon>Strophariaceae</taxon>
        <taxon>Agrocybe</taxon>
    </lineage>
</organism>
<dbReference type="InterPro" id="IPR016084">
    <property type="entry name" value="Haem_Oase-like_multi-hlx"/>
</dbReference>